<dbReference type="PANTHER" id="PTHR43491:SF2">
    <property type="entry name" value="UDP-N-ACETYL-D-MANNOSAMINE DEHYDROGENASE"/>
    <property type="match status" value="1"/>
</dbReference>
<dbReference type="SMART" id="SM00984">
    <property type="entry name" value="UDPG_MGDP_dh_C"/>
    <property type="match status" value="1"/>
</dbReference>
<gene>
    <name evidence="6" type="primary">tviB</name>
    <name evidence="6" type="ORF">G8E00_00500</name>
</gene>
<keyword evidence="7" id="KW-1185">Reference proteome</keyword>
<sequence>MLQLSELKIGIIGLGYVGLPLAVEFGKKYPVIGFDIHQSRVEELKSGQDRTLEVSPEELKKAINLHYSSDLQELKNCNFFIVTVPTPIDEANRPDLTPLRKASETIGQVISRGDVVVYESTVYPGATEEVCIPIIEQKSGLTFNTDFFAGYSPERINPGDKVNTLTKIKKITSGSTPEIADLVDQVYGSIITAGTHKATSIKVAEAAKVIENTQRDLNIALVNELSVIFDRLGVDTLDVLEAAGSKWNFLPFRPGLVGGHCIGVDPYYLTHKAEEVGYNPQVILAGRRINDNMAQYVAQSTIKHMVKNGIDVTTATVGVLGVTFKENCPDIRNSKIADVIAEFKQWGVKVVVYDPWADKDEVKHEYGIELGLIDASNQVDSIVVAVGHNEFRRLSAAELRGLVRGNKPVLADVKSLFDRQEMMDNGFTVFRL</sequence>
<dbReference type="InterPro" id="IPR036291">
    <property type="entry name" value="NAD(P)-bd_dom_sf"/>
</dbReference>
<dbReference type="InterPro" id="IPR036220">
    <property type="entry name" value="UDP-Glc/GDP-Man_DH_C_sf"/>
</dbReference>
<dbReference type="InterPro" id="IPR008927">
    <property type="entry name" value="6-PGluconate_DH-like_C_sf"/>
</dbReference>
<keyword evidence="2" id="KW-0560">Oxidoreductase</keyword>
<accession>A0A6G8RRL5</accession>
<dbReference type="Pfam" id="PF03720">
    <property type="entry name" value="UDPG_MGDP_dh_C"/>
    <property type="match status" value="1"/>
</dbReference>
<proteinExistence type="inferred from homology"/>
<feature type="domain" description="UDP-glucose/GDP-mannose dehydrogenase C-terminal" evidence="5">
    <location>
        <begin position="318"/>
        <end position="419"/>
    </location>
</feature>
<dbReference type="SUPFAM" id="SSF52413">
    <property type="entry name" value="UDP-glucose/GDP-mannose dehydrogenase C-terminal domain"/>
    <property type="match status" value="1"/>
</dbReference>
<dbReference type="Pfam" id="PF00984">
    <property type="entry name" value="UDPG_MGDP_dh"/>
    <property type="match status" value="1"/>
</dbReference>
<evidence type="ECO:0000313" key="6">
    <source>
        <dbReference type="EMBL" id="QIO04544.1"/>
    </source>
</evidence>
<organism evidence="6 7">
    <name type="scientific">Acinetobacter shaoyimingii</name>
    <dbReference type="NCBI Taxonomy" id="2715164"/>
    <lineage>
        <taxon>Bacteria</taxon>
        <taxon>Pseudomonadati</taxon>
        <taxon>Pseudomonadota</taxon>
        <taxon>Gammaproteobacteria</taxon>
        <taxon>Moraxellales</taxon>
        <taxon>Moraxellaceae</taxon>
        <taxon>Acinetobacter</taxon>
    </lineage>
</organism>
<dbReference type="RefSeq" id="WP_166008929.1">
    <property type="nucleotide sequence ID" value="NZ_CP049801.1"/>
</dbReference>
<dbReference type="NCBIfam" id="TIGR03026">
    <property type="entry name" value="NDP-sugDHase"/>
    <property type="match status" value="1"/>
</dbReference>
<comment type="similarity">
    <text evidence="1 4">Belongs to the UDP-glucose/GDP-mannose dehydrogenase family.</text>
</comment>
<dbReference type="InterPro" id="IPR028359">
    <property type="entry name" value="UDP_ManNAc/GlcNAc_DH"/>
</dbReference>
<evidence type="ECO:0000259" key="5">
    <source>
        <dbReference type="SMART" id="SM00984"/>
    </source>
</evidence>
<dbReference type="Pfam" id="PF03721">
    <property type="entry name" value="UDPG_MGDP_dh_N"/>
    <property type="match status" value="1"/>
</dbReference>
<dbReference type="GO" id="GO:0051287">
    <property type="term" value="F:NAD binding"/>
    <property type="evidence" value="ECO:0007669"/>
    <property type="project" value="InterPro"/>
</dbReference>
<dbReference type="InterPro" id="IPR014027">
    <property type="entry name" value="UDP-Glc/GDP-Man_DH_C"/>
</dbReference>
<dbReference type="EMBL" id="CP049801">
    <property type="protein sequence ID" value="QIO04544.1"/>
    <property type="molecule type" value="Genomic_DNA"/>
</dbReference>
<dbReference type="GO" id="GO:0016628">
    <property type="term" value="F:oxidoreductase activity, acting on the CH-CH group of donors, NAD or NADP as acceptor"/>
    <property type="evidence" value="ECO:0007669"/>
    <property type="project" value="InterPro"/>
</dbReference>
<evidence type="ECO:0000256" key="4">
    <source>
        <dbReference type="PIRNR" id="PIRNR000124"/>
    </source>
</evidence>
<evidence type="ECO:0000256" key="3">
    <source>
        <dbReference type="ARBA" id="ARBA00023027"/>
    </source>
</evidence>
<dbReference type="InterPro" id="IPR014026">
    <property type="entry name" value="UDP-Glc/GDP-Man_DH_dimer"/>
</dbReference>
<dbReference type="KEGG" id="asha:G8E00_00500"/>
<dbReference type="Gene3D" id="3.40.50.720">
    <property type="entry name" value="NAD(P)-binding Rossmann-like Domain"/>
    <property type="match status" value="2"/>
</dbReference>
<dbReference type="Proteomes" id="UP000502297">
    <property type="component" value="Chromosome"/>
</dbReference>
<dbReference type="AlphaFoldDB" id="A0A6G8RRL5"/>
<name>A0A6G8RRL5_9GAMM</name>
<dbReference type="SUPFAM" id="SSF51735">
    <property type="entry name" value="NAD(P)-binding Rossmann-fold domains"/>
    <property type="match status" value="1"/>
</dbReference>
<reference evidence="6 7" key="1">
    <citation type="submission" date="2020-03" db="EMBL/GenBank/DDBJ databases">
        <authorList>
            <person name="Zhu W."/>
        </authorList>
    </citation>
    <scope>NUCLEOTIDE SEQUENCE [LARGE SCALE GENOMIC DNA]</scope>
    <source>
        <strain evidence="6 7">323-1</strain>
    </source>
</reference>
<dbReference type="PIRSF" id="PIRSF000124">
    <property type="entry name" value="UDPglc_GDPman_dh"/>
    <property type="match status" value="1"/>
</dbReference>
<evidence type="ECO:0000256" key="2">
    <source>
        <dbReference type="ARBA" id="ARBA00023002"/>
    </source>
</evidence>
<dbReference type="InterPro" id="IPR017476">
    <property type="entry name" value="UDP-Glc/GDP-Man"/>
</dbReference>
<dbReference type="GO" id="GO:0016616">
    <property type="term" value="F:oxidoreductase activity, acting on the CH-OH group of donors, NAD or NADP as acceptor"/>
    <property type="evidence" value="ECO:0007669"/>
    <property type="project" value="InterPro"/>
</dbReference>
<evidence type="ECO:0000313" key="7">
    <source>
        <dbReference type="Proteomes" id="UP000502297"/>
    </source>
</evidence>
<evidence type="ECO:0000256" key="1">
    <source>
        <dbReference type="ARBA" id="ARBA00006601"/>
    </source>
</evidence>
<dbReference type="PANTHER" id="PTHR43491">
    <property type="entry name" value="UDP-N-ACETYL-D-MANNOSAMINE DEHYDROGENASE"/>
    <property type="match status" value="1"/>
</dbReference>
<dbReference type="NCBIfam" id="NF011729">
    <property type="entry name" value="PRK15182.1"/>
    <property type="match status" value="1"/>
</dbReference>
<dbReference type="InterPro" id="IPR001732">
    <property type="entry name" value="UDP-Glc/GDP-Man_DH_N"/>
</dbReference>
<dbReference type="SUPFAM" id="SSF48179">
    <property type="entry name" value="6-phosphogluconate dehydrogenase C-terminal domain-like"/>
    <property type="match status" value="1"/>
</dbReference>
<dbReference type="GO" id="GO:0000271">
    <property type="term" value="P:polysaccharide biosynthetic process"/>
    <property type="evidence" value="ECO:0007669"/>
    <property type="project" value="InterPro"/>
</dbReference>
<keyword evidence="3" id="KW-0520">NAD</keyword>
<dbReference type="PIRSF" id="PIRSF500136">
    <property type="entry name" value="UDP_ManNAc_DH"/>
    <property type="match status" value="1"/>
</dbReference>
<protein>
    <submittedName>
        <fullName evidence="6">Vi polysaccharide biosynthesis UDP-N-acetylglucosamine C-6 dehydrogenase TviB</fullName>
    </submittedName>
</protein>